<feature type="signal peptide" evidence="1">
    <location>
        <begin position="1"/>
        <end position="18"/>
    </location>
</feature>
<feature type="chain" id="PRO_5032910058" evidence="1">
    <location>
        <begin position="19"/>
        <end position="192"/>
    </location>
</feature>
<dbReference type="EMBL" id="CAJNOC010001174">
    <property type="protein sequence ID" value="CAF0841824.1"/>
    <property type="molecule type" value="Genomic_DNA"/>
</dbReference>
<reference evidence="2" key="1">
    <citation type="submission" date="2021-02" db="EMBL/GenBank/DDBJ databases">
        <authorList>
            <person name="Nowell W R."/>
        </authorList>
    </citation>
    <scope>NUCLEOTIDE SEQUENCE</scope>
    <source>
        <strain evidence="2">Ploen Becks lab</strain>
    </source>
</reference>
<gene>
    <name evidence="2" type="ORF">OXX778_LOCUS8497</name>
</gene>
<sequence length="192" mass="21174">MIFVKIILFSFLIFGAFAKPNPSKNDQLEDFVNYLKNADSENLDDSLKNLASLVKRGDRDTSHFCCKVPTRNETVETRTRIVSFNTVATSQHIIGYEPCGNLTGSTISTPTTKPGQLFNGSYPICVNKPIYETVTHLAIQYKLETYAVSVVSVNCPPEHVICCEGYTMFNGQCIPTGLLGNLQDLINLGIIG</sequence>
<dbReference type="OrthoDB" id="6089046at2759"/>
<evidence type="ECO:0000256" key="1">
    <source>
        <dbReference type="SAM" id="SignalP"/>
    </source>
</evidence>
<protein>
    <submittedName>
        <fullName evidence="2">Uncharacterized protein</fullName>
    </submittedName>
</protein>
<evidence type="ECO:0000313" key="2">
    <source>
        <dbReference type="EMBL" id="CAF0841824.1"/>
    </source>
</evidence>
<dbReference type="AlphaFoldDB" id="A0A813VSC2"/>
<evidence type="ECO:0000313" key="3">
    <source>
        <dbReference type="Proteomes" id="UP000663879"/>
    </source>
</evidence>
<name>A0A813VSC2_9BILA</name>
<dbReference type="Proteomes" id="UP000663879">
    <property type="component" value="Unassembled WGS sequence"/>
</dbReference>
<keyword evidence="3" id="KW-1185">Reference proteome</keyword>
<keyword evidence="1" id="KW-0732">Signal</keyword>
<organism evidence="2 3">
    <name type="scientific">Brachionus calyciflorus</name>
    <dbReference type="NCBI Taxonomy" id="104777"/>
    <lineage>
        <taxon>Eukaryota</taxon>
        <taxon>Metazoa</taxon>
        <taxon>Spiralia</taxon>
        <taxon>Gnathifera</taxon>
        <taxon>Rotifera</taxon>
        <taxon>Eurotatoria</taxon>
        <taxon>Monogononta</taxon>
        <taxon>Pseudotrocha</taxon>
        <taxon>Ploima</taxon>
        <taxon>Brachionidae</taxon>
        <taxon>Brachionus</taxon>
    </lineage>
</organism>
<accession>A0A813VSC2</accession>
<proteinExistence type="predicted"/>
<comment type="caution">
    <text evidence="2">The sequence shown here is derived from an EMBL/GenBank/DDBJ whole genome shotgun (WGS) entry which is preliminary data.</text>
</comment>